<name>A0ABV8RRH7_9SPHN</name>
<evidence type="ECO:0000313" key="15">
    <source>
        <dbReference type="EMBL" id="MFC4295995.1"/>
    </source>
</evidence>
<gene>
    <name evidence="15" type="ORF">ACFO0A_13120</name>
</gene>
<keyword evidence="7" id="KW-0479">Metal-binding</keyword>
<evidence type="ECO:0000256" key="5">
    <source>
        <dbReference type="ARBA" id="ARBA00022670"/>
    </source>
</evidence>
<dbReference type="RefSeq" id="WP_379539450.1">
    <property type="nucleotide sequence ID" value="NZ_JBHSDR010000006.1"/>
</dbReference>
<evidence type="ECO:0000313" key="16">
    <source>
        <dbReference type="Proteomes" id="UP001595828"/>
    </source>
</evidence>
<evidence type="ECO:0000259" key="14">
    <source>
        <dbReference type="Pfam" id="PF02163"/>
    </source>
</evidence>
<feature type="transmembrane region" description="Helical" evidence="13">
    <location>
        <begin position="95"/>
        <end position="118"/>
    </location>
</feature>
<comment type="subcellular location">
    <subcellularLocation>
        <location evidence="2">Cell membrane</location>
        <topology evidence="2">Multi-pass membrane protein</topology>
    </subcellularLocation>
</comment>
<feature type="domain" description="Peptidase M50" evidence="14">
    <location>
        <begin position="11"/>
        <end position="193"/>
    </location>
</feature>
<evidence type="ECO:0000256" key="3">
    <source>
        <dbReference type="ARBA" id="ARBA00007931"/>
    </source>
</evidence>
<dbReference type="InterPro" id="IPR008915">
    <property type="entry name" value="Peptidase_M50"/>
</dbReference>
<dbReference type="Proteomes" id="UP001595828">
    <property type="component" value="Unassembled WGS sequence"/>
</dbReference>
<evidence type="ECO:0000256" key="12">
    <source>
        <dbReference type="ARBA" id="ARBA00023136"/>
    </source>
</evidence>
<comment type="cofactor">
    <cofactor evidence="1">
        <name>Zn(2+)</name>
        <dbReference type="ChEBI" id="CHEBI:29105"/>
    </cofactor>
</comment>
<proteinExistence type="inferred from homology"/>
<evidence type="ECO:0000256" key="4">
    <source>
        <dbReference type="ARBA" id="ARBA00022475"/>
    </source>
</evidence>
<evidence type="ECO:0000256" key="2">
    <source>
        <dbReference type="ARBA" id="ARBA00004651"/>
    </source>
</evidence>
<evidence type="ECO:0000256" key="1">
    <source>
        <dbReference type="ARBA" id="ARBA00001947"/>
    </source>
</evidence>
<keyword evidence="6 13" id="KW-0812">Transmembrane</keyword>
<keyword evidence="16" id="KW-1185">Reference proteome</keyword>
<dbReference type="CDD" id="cd06158">
    <property type="entry name" value="S2P-M50_like_1"/>
    <property type="match status" value="1"/>
</dbReference>
<dbReference type="PANTHER" id="PTHR35864:SF1">
    <property type="entry name" value="ZINC METALLOPROTEASE YWHC-RELATED"/>
    <property type="match status" value="1"/>
</dbReference>
<evidence type="ECO:0000256" key="8">
    <source>
        <dbReference type="ARBA" id="ARBA00022801"/>
    </source>
</evidence>
<dbReference type="GO" id="GO:0008233">
    <property type="term" value="F:peptidase activity"/>
    <property type="evidence" value="ECO:0007669"/>
    <property type="project" value="UniProtKB-KW"/>
</dbReference>
<accession>A0ABV8RRH7</accession>
<keyword evidence="11" id="KW-0482">Metalloprotease</keyword>
<dbReference type="InterPro" id="IPR052348">
    <property type="entry name" value="Metallopeptidase_M50B"/>
</dbReference>
<keyword evidence="12 13" id="KW-0472">Membrane</keyword>
<keyword evidence="4" id="KW-1003">Cell membrane</keyword>
<dbReference type="PANTHER" id="PTHR35864">
    <property type="entry name" value="ZINC METALLOPROTEASE MJ0611-RELATED"/>
    <property type="match status" value="1"/>
</dbReference>
<evidence type="ECO:0000256" key="6">
    <source>
        <dbReference type="ARBA" id="ARBA00022692"/>
    </source>
</evidence>
<keyword evidence="8" id="KW-0378">Hydrolase</keyword>
<keyword evidence="10 13" id="KW-1133">Transmembrane helix</keyword>
<evidence type="ECO:0000256" key="11">
    <source>
        <dbReference type="ARBA" id="ARBA00023049"/>
    </source>
</evidence>
<keyword evidence="5 15" id="KW-0645">Protease</keyword>
<dbReference type="InterPro" id="IPR044537">
    <property type="entry name" value="Rip2-like"/>
</dbReference>
<dbReference type="EMBL" id="JBHSDR010000006">
    <property type="protein sequence ID" value="MFC4295995.1"/>
    <property type="molecule type" value="Genomic_DNA"/>
</dbReference>
<evidence type="ECO:0000256" key="9">
    <source>
        <dbReference type="ARBA" id="ARBA00022833"/>
    </source>
</evidence>
<comment type="similarity">
    <text evidence="3">Belongs to the peptidase M50B family.</text>
</comment>
<evidence type="ECO:0000256" key="10">
    <source>
        <dbReference type="ARBA" id="ARBA00022989"/>
    </source>
</evidence>
<keyword evidence="9" id="KW-0862">Zinc</keyword>
<dbReference type="GO" id="GO:0006508">
    <property type="term" value="P:proteolysis"/>
    <property type="evidence" value="ECO:0007669"/>
    <property type="project" value="UniProtKB-KW"/>
</dbReference>
<feature type="transmembrane region" description="Helical" evidence="13">
    <location>
        <begin position="130"/>
        <end position="153"/>
    </location>
</feature>
<feature type="transmembrane region" description="Helical" evidence="13">
    <location>
        <begin position="179"/>
        <end position="198"/>
    </location>
</feature>
<feature type="transmembrane region" description="Helical" evidence="13">
    <location>
        <begin position="55"/>
        <end position="75"/>
    </location>
</feature>
<evidence type="ECO:0000256" key="13">
    <source>
        <dbReference type="SAM" id="Phobius"/>
    </source>
</evidence>
<organism evidence="15 16">
    <name type="scientific">Novosphingobium tardum</name>
    <dbReference type="NCBI Taxonomy" id="1538021"/>
    <lineage>
        <taxon>Bacteria</taxon>
        <taxon>Pseudomonadati</taxon>
        <taxon>Pseudomonadota</taxon>
        <taxon>Alphaproteobacteria</taxon>
        <taxon>Sphingomonadales</taxon>
        <taxon>Sphingomonadaceae</taxon>
        <taxon>Novosphingobium</taxon>
    </lineage>
</organism>
<sequence>MNDTIYQAAALIIPLVIAIVFHEVAHGYVANLLGDPTAREQRRLSLNPIRHVDPVGTVILPGLLALVKAPIFGWAKPVPVIKQRLRNPRSGMMLVAAAGPGTNLILAAIGAVVLGVLVRAYGAAAPGDAVRFIALNLNNFILINIFLALFNLLPIPPFDGSHIVEGALPQRAAATYEKLRPLGLPLMFILLLGLPYLFPQANIVQRVVLPPVEWLADHYFMLARIVAGA</sequence>
<feature type="transmembrane region" description="Helical" evidence="13">
    <location>
        <begin position="6"/>
        <end position="34"/>
    </location>
</feature>
<dbReference type="Pfam" id="PF02163">
    <property type="entry name" value="Peptidase_M50"/>
    <property type="match status" value="1"/>
</dbReference>
<protein>
    <submittedName>
        <fullName evidence="15">Site-2 protease family protein</fullName>
    </submittedName>
</protein>
<comment type="caution">
    <text evidence="15">The sequence shown here is derived from an EMBL/GenBank/DDBJ whole genome shotgun (WGS) entry which is preliminary data.</text>
</comment>
<evidence type="ECO:0000256" key="7">
    <source>
        <dbReference type="ARBA" id="ARBA00022723"/>
    </source>
</evidence>
<reference evidence="16" key="1">
    <citation type="journal article" date="2019" name="Int. J. Syst. Evol. Microbiol.">
        <title>The Global Catalogue of Microorganisms (GCM) 10K type strain sequencing project: providing services to taxonomists for standard genome sequencing and annotation.</title>
        <authorList>
            <consortium name="The Broad Institute Genomics Platform"/>
            <consortium name="The Broad Institute Genome Sequencing Center for Infectious Disease"/>
            <person name="Wu L."/>
            <person name="Ma J."/>
        </authorList>
    </citation>
    <scope>NUCLEOTIDE SEQUENCE [LARGE SCALE GENOMIC DNA]</scope>
    <source>
        <strain evidence="16">CGMCC 1.12989</strain>
    </source>
</reference>